<dbReference type="RefSeq" id="WP_208354058.1">
    <property type="nucleotide sequence ID" value="NZ_JAALHA020000016.1"/>
</dbReference>
<name>A0AAP5MCE4_9CYAN</name>
<dbReference type="SUPFAM" id="SSF48452">
    <property type="entry name" value="TPR-like"/>
    <property type="match status" value="1"/>
</dbReference>
<dbReference type="AlphaFoldDB" id="A0AAP5MCE4"/>
<protein>
    <submittedName>
        <fullName evidence="1">Tetratricopeptide repeat protein</fullName>
    </submittedName>
</protein>
<sequence length="215" mass="24218">MGDLYFELRYQVKQSEDYYQLALEIYKEIGSRLGEANCLQGIGDVLRFLARNAEALNHYNQAISLYCNVGSRLGEANCLKAIGDVLRFLKRNEEALNHYNQAISLFRNVGDRIGEANIVQDLGKLQDDPVQKLEYLQQAQNLYIQIGDIYSQSRNLLYFLADVYLTMGQRDTAINALKDGAKLAAANNLVFFVEYAQDKLGKLNGNEELGEGSSN</sequence>
<keyword evidence="2" id="KW-1185">Reference proteome</keyword>
<dbReference type="SMART" id="SM00028">
    <property type="entry name" value="TPR"/>
    <property type="match status" value="3"/>
</dbReference>
<dbReference type="EMBL" id="JAALHA020000016">
    <property type="protein sequence ID" value="MDR9898233.1"/>
    <property type="molecule type" value="Genomic_DNA"/>
</dbReference>
<dbReference type="Pfam" id="PF13181">
    <property type="entry name" value="TPR_8"/>
    <property type="match status" value="2"/>
</dbReference>
<proteinExistence type="predicted"/>
<dbReference type="Proteomes" id="UP000667802">
    <property type="component" value="Unassembled WGS sequence"/>
</dbReference>
<organism evidence="1 2">
    <name type="scientific">Aetokthonos hydrillicola Thurmond2011</name>
    <dbReference type="NCBI Taxonomy" id="2712845"/>
    <lineage>
        <taxon>Bacteria</taxon>
        <taxon>Bacillati</taxon>
        <taxon>Cyanobacteriota</taxon>
        <taxon>Cyanophyceae</taxon>
        <taxon>Nostocales</taxon>
        <taxon>Hapalosiphonaceae</taxon>
        <taxon>Aetokthonos</taxon>
    </lineage>
</organism>
<dbReference type="Pfam" id="PF13424">
    <property type="entry name" value="TPR_12"/>
    <property type="match status" value="1"/>
</dbReference>
<dbReference type="InterPro" id="IPR011990">
    <property type="entry name" value="TPR-like_helical_dom_sf"/>
</dbReference>
<evidence type="ECO:0000313" key="1">
    <source>
        <dbReference type="EMBL" id="MDR9898233.1"/>
    </source>
</evidence>
<gene>
    <name evidence="1" type="ORF">G7B40_027270</name>
</gene>
<comment type="caution">
    <text evidence="1">The sequence shown here is derived from an EMBL/GenBank/DDBJ whole genome shotgun (WGS) entry which is preliminary data.</text>
</comment>
<dbReference type="PANTHER" id="PTHR10098:SF106">
    <property type="entry name" value="TETRATRICOPEPTIDE REPEAT PROTEIN 28-LIKE PROTEIN"/>
    <property type="match status" value="1"/>
</dbReference>
<accession>A0AAP5MCE4</accession>
<dbReference type="InterPro" id="IPR019734">
    <property type="entry name" value="TPR_rpt"/>
</dbReference>
<evidence type="ECO:0000313" key="2">
    <source>
        <dbReference type="Proteomes" id="UP000667802"/>
    </source>
</evidence>
<dbReference type="PANTHER" id="PTHR10098">
    <property type="entry name" value="RAPSYN-RELATED"/>
    <property type="match status" value="1"/>
</dbReference>
<dbReference type="Gene3D" id="1.25.40.10">
    <property type="entry name" value="Tetratricopeptide repeat domain"/>
    <property type="match status" value="1"/>
</dbReference>
<reference evidence="2" key="1">
    <citation type="journal article" date="2021" name="Science">
        <title>Hunting the eagle killer: A cyanobacterial neurotoxin causes vacuolar myelinopathy.</title>
        <authorList>
            <person name="Breinlinger S."/>
            <person name="Phillips T.J."/>
            <person name="Haram B.N."/>
            <person name="Mares J."/>
            <person name="Martinez Yerena J.A."/>
            <person name="Hrouzek P."/>
            <person name="Sobotka R."/>
            <person name="Henderson W.M."/>
            <person name="Schmieder P."/>
            <person name="Williams S.M."/>
            <person name="Lauderdale J.D."/>
            <person name="Wilde H.D."/>
            <person name="Gerrin W."/>
            <person name="Kust A."/>
            <person name="Washington J.W."/>
            <person name="Wagner C."/>
            <person name="Geier B."/>
            <person name="Liebeke M."/>
            <person name="Enke H."/>
            <person name="Niedermeyer T.H.J."/>
            <person name="Wilde S.B."/>
        </authorList>
    </citation>
    <scope>NUCLEOTIDE SEQUENCE [LARGE SCALE GENOMIC DNA]</scope>
    <source>
        <strain evidence="2">Thurmond2011</strain>
    </source>
</reference>